<gene>
    <name evidence="2" type="ORF">BpHYR1_040394</name>
</gene>
<keyword evidence="1" id="KW-0812">Transmembrane</keyword>
<evidence type="ECO:0000256" key="1">
    <source>
        <dbReference type="SAM" id="Phobius"/>
    </source>
</evidence>
<evidence type="ECO:0000313" key="3">
    <source>
        <dbReference type="Proteomes" id="UP000276133"/>
    </source>
</evidence>
<dbReference type="AlphaFoldDB" id="A0A3M7PL30"/>
<organism evidence="2 3">
    <name type="scientific">Brachionus plicatilis</name>
    <name type="common">Marine rotifer</name>
    <name type="synonym">Brachionus muelleri</name>
    <dbReference type="NCBI Taxonomy" id="10195"/>
    <lineage>
        <taxon>Eukaryota</taxon>
        <taxon>Metazoa</taxon>
        <taxon>Spiralia</taxon>
        <taxon>Gnathifera</taxon>
        <taxon>Rotifera</taxon>
        <taxon>Eurotatoria</taxon>
        <taxon>Monogononta</taxon>
        <taxon>Pseudotrocha</taxon>
        <taxon>Ploima</taxon>
        <taxon>Brachionidae</taxon>
        <taxon>Brachionus</taxon>
    </lineage>
</organism>
<protein>
    <submittedName>
        <fullName evidence="2">Uncharacterized protein</fullName>
    </submittedName>
</protein>
<keyword evidence="1" id="KW-0472">Membrane</keyword>
<sequence>MDLCCSLLITLNLITVRTLMLFYSLFDLKINIKIILVIVKKKLKDMGQSVILVDLDALIPNICVFFVLEKSEESENNSIKSKKSLSEMSSSFKIVSSFSKLSCLLQSKQKL</sequence>
<name>A0A3M7PL30_BRAPC</name>
<keyword evidence="3" id="KW-1185">Reference proteome</keyword>
<comment type="caution">
    <text evidence="2">The sequence shown here is derived from an EMBL/GenBank/DDBJ whole genome shotgun (WGS) entry which is preliminary data.</text>
</comment>
<accession>A0A3M7PL30</accession>
<feature type="transmembrane region" description="Helical" evidence="1">
    <location>
        <begin position="6"/>
        <end position="26"/>
    </location>
</feature>
<keyword evidence="1" id="KW-1133">Transmembrane helix</keyword>
<proteinExistence type="predicted"/>
<dbReference type="Proteomes" id="UP000276133">
    <property type="component" value="Unassembled WGS sequence"/>
</dbReference>
<reference evidence="2 3" key="1">
    <citation type="journal article" date="2018" name="Sci. Rep.">
        <title>Genomic signatures of local adaptation to the degree of environmental predictability in rotifers.</title>
        <authorList>
            <person name="Franch-Gras L."/>
            <person name="Hahn C."/>
            <person name="Garcia-Roger E.M."/>
            <person name="Carmona M.J."/>
            <person name="Serra M."/>
            <person name="Gomez A."/>
        </authorList>
    </citation>
    <scope>NUCLEOTIDE SEQUENCE [LARGE SCALE GENOMIC DNA]</scope>
    <source>
        <strain evidence="2">HYR1</strain>
    </source>
</reference>
<evidence type="ECO:0000313" key="2">
    <source>
        <dbReference type="EMBL" id="RMZ99811.1"/>
    </source>
</evidence>
<dbReference type="EMBL" id="REGN01010035">
    <property type="protein sequence ID" value="RMZ99811.1"/>
    <property type="molecule type" value="Genomic_DNA"/>
</dbReference>